<sequence>MFGEWRAPSTNQDIAKVLGYGQSFGYGPLTFKNWRGSEPDGCCGADVACAFVNYVGTFQWDDAGCLQHWTGKTGVVCQRYENQPIF</sequence>
<protein>
    <submittedName>
        <fullName evidence="3">C-type lectin domain-containing protein</fullName>
    </submittedName>
</protein>
<dbReference type="AlphaFoldDB" id="A0A183D104"/>
<gene>
    <name evidence="1" type="ORF">GPUH_LOCUS2395</name>
</gene>
<evidence type="ECO:0000313" key="3">
    <source>
        <dbReference type="WBParaSite" id="GPUH_0000240001-mRNA-1"/>
    </source>
</evidence>
<name>A0A183D104_9BILA</name>
<dbReference type="InterPro" id="IPR016187">
    <property type="entry name" value="CTDL_fold"/>
</dbReference>
<dbReference type="WBParaSite" id="GPUH_0000240001-mRNA-1">
    <property type="protein sequence ID" value="GPUH_0000240001-mRNA-1"/>
    <property type="gene ID" value="GPUH_0000240001"/>
</dbReference>
<keyword evidence="2" id="KW-1185">Reference proteome</keyword>
<dbReference type="SUPFAM" id="SSF56436">
    <property type="entry name" value="C-type lectin-like"/>
    <property type="match status" value="1"/>
</dbReference>
<organism evidence="3">
    <name type="scientific">Gongylonema pulchrum</name>
    <dbReference type="NCBI Taxonomy" id="637853"/>
    <lineage>
        <taxon>Eukaryota</taxon>
        <taxon>Metazoa</taxon>
        <taxon>Ecdysozoa</taxon>
        <taxon>Nematoda</taxon>
        <taxon>Chromadorea</taxon>
        <taxon>Rhabditida</taxon>
        <taxon>Spirurina</taxon>
        <taxon>Spiruromorpha</taxon>
        <taxon>Spiruroidea</taxon>
        <taxon>Gongylonematidae</taxon>
        <taxon>Gongylonema</taxon>
    </lineage>
</organism>
<reference evidence="3" key="1">
    <citation type="submission" date="2016-06" db="UniProtKB">
        <authorList>
            <consortium name="WormBaseParasite"/>
        </authorList>
    </citation>
    <scope>IDENTIFICATION</scope>
</reference>
<evidence type="ECO:0000313" key="1">
    <source>
        <dbReference type="EMBL" id="VDK33959.1"/>
    </source>
</evidence>
<accession>A0A183D104</accession>
<proteinExistence type="predicted"/>
<evidence type="ECO:0000313" key="2">
    <source>
        <dbReference type="Proteomes" id="UP000271098"/>
    </source>
</evidence>
<reference evidence="1 2" key="2">
    <citation type="submission" date="2018-11" db="EMBL/GenBank/DDBJ databases">
        <authorList>
            <consortium name="Pathogen Informatics"/>
        </authorList>
    </citation>
    <scope>NUCLEOTIDE SEQUENCE [LARGE SCALE GENOMIC DNA]</scope>
</reference>
<dbReference type="Proteomes" id="UP000271098">
    <property type="component" value="Unassembled WGS sequence"/>
</dbReference>
<dbReference type="OrthoDB" id="5861056at2759"/>
<dbReference type="EMBL" id="UYRT01003575">
    <property type="protein sequence ID" value="VDK33959.1"/>
    <property type="molecule type" value="Genomic_DNA"/>
</dbReference>